<gene>
    <name evidence="1" type="ORF">QYE76_036288</name>
</gene>
<reference evidence="1" key="1">
    <citation type="submission" date="2023-07" db="EMBL/GenBank/DDBJ databases">
        <title>A chromosome-level genome assembly of Lolium multiflorum.</title>
        <authorList>
            <person name="Chen Y."/>
            <person name="Copetti D."/>
            <person name="Kolliker R."/>
            <person name="Studer B."/>
        </authorList>
    </citation>
    <scope>NUCLEOTIDE SEQUENCE</scope>
    <source>
        <strain evidence="1">02402/16</strain>
        <tissue evidence="1">Leaf</tissue>
    </source>
</reference>
<sequence>MFITRACHLYLWYAGSSQTDFPRVRSRLPPSTCCSAASPEFAHDAGDALDFNKFYAEDVRSGLADIVWAKQGDVPTLPAAVFV</sequence>
<name>A0AAD8R0N3_LOLMU</name>
<accession>A0AAD8R0N3</accession>
<evidence type="ECO:0000313" key="2">
    <source>
        <dbReference type="Proteomes" id="UP001231189"/>
    </source>
</evidence>
<dbReference type="Proteomes" id="UP001231189">
    <property type="component" value="Unassembled WGS sequence"/>
</dbReference>
<evidence type="ECO:0000313" key="1">
    <source>
        <dbReference type="EMBL" id="KAK1612615.1"/>
    </source>
</evidence>
<dbReference type="EMBL" id="JAUUTY010000007">
    <property type="protein sequence ID" value="KAK1612615.1"/>
    <property type="molecule type" value="Genomic_DNA"/>
</dbReference>
<organism evidence="1 2">
    <name type="scientific">Lolium multiflorum</name>
    <name type="common">Italian ryegrass</name>
    <name type="synonym">Lolium perenne subsp. multiflorum</name>
    <dbReference type="NCBI Taxonomy" id="4521"/>
    <lineage>
        <taxon>Eukaryota</taxon>
        <taxon>Viridiplantae</taxon>
        <taxon>Streptophyta</taxon>
        <taxon>Embryophyta</taxon>
        <taxon>Tracheophyta</taxon>
        <taxon>Spermatophyta</taxon>
        <taxon>Magnoliopsida</taxon>
        <taxon>Liliopsida</taxon>
        <taxon>Poales</taxon>
        <taxon>Poaceae</taxon>
        <taxon>BOP clade</taxon>
        <taxon>Pooideae</taxon>
        <taxon>Poodae</taxon>
        <taxon>Poeae</taxon>
        <taxon>Poeae Chloroplast Group 2 (Poeae type)</taxon>
        <taxon>Loliodinae</taxon>
        <taxon>Loliinae</taxon>
        <taxon>Lolium</taxon>
    </lineage>
</organism>
<comment type="caution">
    <text evidence="1">The sequence shown here is derived from an EMBL/GenBank/DDBJ whole genome shotgun (WGS) entry which is preliminary data.</text>
</comment>
<keyword evidence="2" id="KW-1185">Reference proteome</keyword>
<dbReference type="AlphaFoldDB" id="A0AAD8R0N3"/>
<proteinExistence type="predicted"/>
<protein>
    <submittedName>
        <fullName evidence="1">Uncharacterized protein</fullName>
    </submittedName>
</protein>